<dbReference type="Proteomes" id="UP000292235">
    <property type="component" value="Chromosome"/>
</dbReference>
<evidence type="ECO:0000259" key="1">
    <source>
        <dbReference type="Pfam" id="PF14534"/>
    </source>
</evidence>
<dbReference type="OrthoDB" id="2887901at2"/>
<dbReference type="Pfam" id="PF14534">
    <property type="entry name" value="DUF4440"/>
    <property type="match status" value="1"/>
</dbReference>
<evidence type="ECO:0000313" key="3">
    <source>
        <dbReference type="Proteomes" id="UP000292235"/>
    </source>
</evidence>
<gene>
    <name evidence="2" type="ORF">EKD16_22560</name>
</gene>
<dbReference type="InterPro" id="IPR027843">
    <property type="entry name" value="DUF4440"/>
</dbReference>
<feature type="domain" description="DUF4440" evidence="1">
    <location>
        <begin position="28"/>
        <end position="130"/>
    </location>
</feature>
<sequence length="145" mass="15500">MDTTAKTSGTAEDERSIRDLVAQSERLQNDAAALPRLHTDEAVIVNIAGRRLFGRRAFAEAMGAAVASPLGDVRTRLEVVDIRFAADDVALVSCVKRVHDGRSGAEEVDALPSSGALTYVLTRDDDSWRIALAQTTPVRHAGGDS</sequence>
<protein>
    <recommendedName>
        <fullName evidence="1">DUF4440 domain-containing protein</fullName>
    </recommendedName>
</protein>
<dbReference type="KEGG" id="strr:EKD16_22560"/>
<dbReference type="SUPFAM" id="SSF54427">
    <property type="entry name" value="NTF2-like"/>
    <property type="match status" value="1"/>
</dbReference>
<dbReference type="NCBIfam" id="TIGR02246">
    <property type="entry name" value="SgcJ/EcaC family oxidoreductase"/>
    <property type="match status" value="1"/>
</dbReference>
<dbReference type="RefSeq" id="WP_131101033.1">
    <property type="nucleotide sequence ID" value="NZ_CP036455.1"/>
</dbReference>
<dbReference type="InterPro" id="IPR032710">
    <property type="entry name" value="NTF2-like_dom_sf"/>
</dbReference>
<name>A0A4P6Q6C2_9ACTN</name>
<keyword evidence="3" id="KW-1185">Reference proteome</keyword>
<dbReference type="AlphaFoldDB" id="A0A4P6Q6C2"/>
<dbReference type="EMBL" id="CP036455">
    <property type="protein sequence ID" value="QBI56265.1"/>
    <property type="molecule type" value="Genomic_DNA"/>
</dbReference>
<reference evidence="2 3" key="1">
    <citation type="submission" date="2019-02" db="EMBL/GenBank/DDBJ databases">
        <authorList>
            <person name="Khodamoradi S."/>
            <person name="Hahnke R.L."/>
            <person name="Kaempfer P."/>
            <person name="Schumann P."/>
            <person name="Rohde M."/>
            <person name="Steinert M."/>
            <person name="Luzhetskyy A."/>
            <person name="Wink J."/>
            <person name="Ruckert C."/>
        </authorList>
    </citation>
    <scope>NUCLEOTIDE SEQUENCE [LARGE SCALE GENOMIC DNA]</scope>
    <source>
        <strain evidence="2 3">M2</strain>
    </source>
</reference>
<dbReference type="Gene3D" id="3.10.450.50">
    <property type="match status" value="1"/>
</dbReference>
<organism evidence="2 3">
    <name type="scientific">Streptomonospora litoralis</name>
    <dbReference type="NCBI Taxonomy" id="2498135"/>
    <lineage>
        <taxon>Bacteria</taxon>
        <taxon>Bacillati</taxon>
        <taxon>Actinomycetota</taxon>
        <taxon>Actinomycetes</taxon>
        <taxon>Streptosporangiales</taxon>
        <taxon>Nocardiopsidaceae</taxon>
        <taxon>Streptomonospora</taxon>
    </lineage>
</organism>
<dbReference type="InterPro" id="IPR011944">
    <property type="entry name" value="Steroid_delta5-4_isomerase"/>
</dbReference>
<evidence type="ECO:0000313" key="2">
    <source>
        <dbReference type="EMBL" id="QBI56265.1"/>
    </source>
</evidence>
<accession>A0A4P6Q6C2</accession>
<proteinExistence type="predicted"/>